<gene>
    <name evidence="1" type="ORF">G9Q37_12460</name>
</gene>
<protein>
    <recommendedName>
        <fullName evidence="3">Preprotein translocase subunit YajC</fullName>
    </recommendedName>
</protein>
<dbReference type="InterPro" id="IPR049708">
    <property type="entry name" value="PP0621-like"/>
</dbReference>
<dbReference type="Proteomes" id="UP000503162">
    <property type="component" value="Chromosome"/>
</dbReference>
<dbReference type="EMBL" id="CP049989">
    <property type="protein sequence ID" value="QIM52898.1"/>
    <property type="molecule type" value="Genomic_DNA"/>
</dbReference>
<dbReference type="NCBIfam" id="NF041023">
    <property type="entry name" value="PP0621_fam"/>
    <property type="match status" value="1"/>
</dbReference>
<reference evidence="1 2" key="1">
    <citation type="submission" date="2020-03" db="EMBL/GenBank/DDBJ databases">
        <title>Hydrogenophaga sp. nov. isolated from cyanobacterial mat.</title>
        <authorList>
            <person name="Thorat V."/>
            <person name="Kirdat K."/>
            <person name="Tiwarekar B."/>
            <person name="Costa E.D."/>
            <person name="Yadav A."/>
        </authorList>
    </citation>
    <scope>NUCLEOTIDE SEQUENCE [LARGE SCALE GENOMIC DNA]</scope>
    <source>
        <strain evidence="1 2">BA0156</strain>
    </source>
</reference>
<keyword evidence="2" id="KW-1185">Reference proteome</keyword>
<name>A0A6G8IIN7_9BURK</name>
<sequence>MKYLLVIAVVMVAFWIWRNNRRAEAAERAAQRPAPRPAGQPVTMVACRVCGTHLPQTEAVTGRQGSYCSAEHRQRLEGPAG</sequence>
<proteinExistence type="predicted"/>
<dbReference type="AlphaFoldDB" id="A0A6G8IIN7"/>
<evidence type="ECO:0000313" key="2">
    <source>
        <dbReference type="Proteomes" id="UP000503162"/>
    </source>
</evidence>
<dbReference type="KEGG" id="hcz:G9Q37_12460"/>
<organism evidence="1 2">
    <name type="scientific">Hydrogenophaga crocea</name>
    <dbReference type="NCBI Taxonomy" id="2716225"/>
    <lineage>
        <taxon>Bacteria</taxon>
        <taxon>Pseudomonadati</taxon>
        <taxon>Pseudomonadota</taxon>
        <taxon>Betaproteobacteria</taxon>
        <taxon>Burkholderiales</taxon>
        <taxon>Comamonadaceae</taxon>
        <taxon>Hydrogenophaga</taxon>
    </lineage>
</organism>
<evidence type="ECO:0000313" key="1">
    <source>
        <dbReference type="EMBL" id="QIM52898.1"/>
    </source>
</evidence>
<dbReference type="RefSeq" id="WP_166227500.1">
    <property type="nucleotide sequence ID" value="NZ_CP049989.1"/>
</dbReference>
<accession>A0A6G8IIN7</accession>
<evidence type="ECO:0008006" key="3">
    <source>
        <dbReference type="Google" id="ProtNLM"/>
    </source>
</evidence>